<feature type="transmembrane region" description="Helical" evidence="1">
    <location>
        <begin position="39"/>
        <end position="64"/>
    </location>
</feature>
<gene>
    <name evidence="2" type="ORF">SAMN05216262_1454</name>
</gene>
<protein>
    <submittedName>
        <fullName evidence="2">Uncharacterized protein</fullName>
    </submittedName>
</protein>
<evidence type="ECO:0000313" key="2">
    <source>
        <dbReference type="EMBL" id="SEL96559.1"/>
    </source>
</evidence>
<accession>A0A1H7UIB3</accession>
<keyword evidence="1" id="KW-1133">Transmembrane helix</keyword>
<reference evidence="3" key="1">
    <citation type="submission" date="2016-10" db="EMBL/GenBank/DDBJ databases">
        <authorList>
            <person name="Varghese N."/>
            <person name="Submissions S."/>
        </authorList>
    </citation>
    <scope>NUCLEOTIDE SEQUENCE [LARGE SCALE GENOMIC DNA]</scope>
    <source>
        <strain evidence="3">CGMCC 1.9127</strain>
    </source>
</reference>
<keyword evidence="3" id="KW-1185">Reference proteome</keyword>
<sequence>MIVDKDSFIKNIRHFSLLVGKWILIIIAIRLYGVEGLEVSNILLSAGFVLISSLVIGVICAIYVDFKDREPPK</sequence>
<name>A0A1H7UIB3_9GAMM</name>
<dbReference type="EMBL" id="FOBI01000045">
    <property type="protein sequence ID" value="SEL96559.1"/>
    <property type="molecule type" value="Genomic_DNA"/>
</dbReference>
<dbReference type="AlphaFoldDB" id="A0A1H7UIB3"/>
<dbReference type="RefSeq" id="WP_085286229.1">
    <property type="nucleotide sequence ID" value="NZ_FOBI01000045.1"/>
</dbReference>
<organism evidence="2 3">
    <name type="scientific">Colwellia chukchiensis</name>
    <dbReference type="NCBI Taxonomy" id="641665"/>
    <lineage>
        <taxon>Bacteria</taxon>
        <taxon>Pseudomonadati</taxon>
        <taxon>Pseudomonadota</taxon>
        <taxon>Gammaproteobacteria</taxon>
        <taxon>Alteromonadales</taxon>
        <taxon>Colwelliaceae</taxon>
        <taxon>Colwellia</taxon>
    </lineage>
</organism>
<evidence type="ECO:0000256" key="1">
    <source>
        <dbReference type="SAM" id="Phobius"/>
    </source>
</evidence>
<keyword evidence="1" id="KW-0812">Transmembrane</keyword>
<dbReference type="STRING" id="641665.GCA_002104455_02565"/>
<keyword evidence="1" id="KW-0472">Membrane</keyword>
<feature type="transmembrane region" description="Helical" evidence="1">
    <location>
        <begin position="12"/>
        <end position="33"/>
    </location>
</feature>
<evidence type="ECO:0000313" key="3">
    <source>
        <dbReference type="Proteomes" id="UP000199297"/>
    </source>
</evidence>
<proteinExistence type="predicted"/>
<dbReference type="Proteomes" id="UP000199297">
    <property type="component" value="Unassembled WGS sequence"/>
</dbReference>